<evidence type="ECO:0000256" key="1">
    <source>
        <dbReference type="SAM" id="MobiDB-lite"/>
    </source>
</evidence>
<feature type="compositionally biased region" description="Basic residues" evidence="1">
    <location>
        <begin position="54"/>
        <end position="71"/>
    </location>
</feature>
<gene>
    <name evidence="3" type="ORF">NWI01_06060</name>
</gene>
<dbReference type="EMBL" id="BJNF01000016">
    <property type="protein sequence ID" value="GEC14714.1"/>
    <property type="molecule type" value="Genomic_DNA"/>
</dbReference>
<organism evidence="3 4">
    <name type="scientific">Nitrobacter winogradskyi</name>
    <name type="common">Nitrobacter agilis</name>
    <dbReference type="NCBI Taxonomy" id="913"/>
    <lineage>
        <taxon>Bacteria</taxon>
        <taxon>Pseudomonadati</taxon>
        <taxon>Pseudomonadota</taxon>
        <taxon>Alphaproteobacteria</taxon>
        <taxon>Hyphomicrobiales</taxon>
        <taxon>Nitrobacteraceae</taxon>
        <taxon>Nitrobacter</taxon>
    </lineage>
</organism>
<evidence type="ECO:0000313" key="3">
    <source>
        <dbReference type="EMBL" id="GEC14714.1"/>
    </source>
</evidence>
<keyword evidence="2" id="KW-0472">Membrane</keyword>
<feature type="compositionally biased region" description="Polar residues" evidence="1">
    <location>
        <begin position="80"/>
        <end position="91"/>
    </location>
</feature>
<sequence length="241" mass="24500">MSIGASGRSALIIAAGLLLGFAGPMGTTDSAAEPAGLAAAPQAEQVGAPVKLGKFSKHRTHKRHAARTRKSVKSDPKTSAKAQETTSSAAPDSNKPIPLPPTIANANASVEMPAGAEELSRNDSPKTEASALANSAGEMLAVNQEDGAPPADNTSSPAARVDIVSSDEINEIDRTVAENHQVAPSLALASVDVTPPAHNADTGQTAANDSSTWNQTSLIGKIFIAFGGLLMIGSAARMFMA</sequence>
<dbReference type="OrthoDB" id="8141590at2"/>
<dbReference type="Proteomes" id="UP000318825">
    <property type="component" value="Unassembled WGS sequence"/>
</dbReference>
<keyword evidence="2" id="KW-1133">Transmembrane helix</keyword>
<reference evidence="3 4" key="1">
    <citation type="submission" date="2019-06" db="EMBL/GenBank/DDBJ databases">
        <title>Whole genome shotgun sequence of Nitrobacter winogradskyi NBRC 14297.</title>
        <authorList>
            <person name="Hosoyama A."/>
            <person name="Uohara A."/>
            <person name="Ohji S."/>
            <person name="Ichikawa N."/>
        </authorList>
    </citation>
    <scope>NUCLEOTIDE SEQUENCE [LARGE SCALE GENOMIC DNA]</scope>
    <source>
        <strain evidence="3 4">NBRC 14297</strain>
    </source>
</reference>
<keyword evidence="2" id="KW-0812">Transmembrane</keyword>
<evidence type="ECO:0000256" key="2">
    <source>
        <dbReference type="SAM" id="Phobius"/>
    </source>
</evidence>
<feature type="transmembrane region" description="Helical" evidence="2">
    <location>
        <begin position="218"/>
        <end position="240"/>
    </location>
</feature>
<dbReference type="AlphaFoldDB" id="A0A4Y3W6U8"/>
<proteinExistence type="predicted"/>
<name>A0A4Y3W6U8_NITWI</name>
<accession>A0A4Y3W6U8</accession>
<evidence type="ECO:0000313" key="4">
    <source>
        <dbReference type="Proteomes" id="UP000318825"/>
    </source>
</evidence>
<protein>
    <submittedName>
        <fullName evidence="3">Uncharacterized protein</fullName>
    </submittedName>
</protein>
<feature type="region of interest" description="Disordered" evidence="1">
    <location>
        <begin position="52"/>
        <end position="104"/>
    </location>
</feature>
<comment type="caution">
    <text evidence="3">The sequence shown here is derived from an EMBL/GenBank/DDBJ whole genome shotgun (WGS) entry which is preliminary data.</text>
</comment>